<reference evidence="3 4" key="1">
    <citation type="submission" date="2016-10" db="EMBL/GenBank/DDBJ databases">
        <authorList>
            <person name="de Groot N.N."/>
        </authorList>
    </citation>
    <scope>NUCLEOTIDE SEQUENCE [LARGE SCALE GENOMIC DNA]</scope>
    <source>
        <strain evidence="3 4">DSM 43941</strain>
    </source>
</reference>
<dbReference type="STRING" id="113562.SAMN04489716_9419"/>
<evidence type="ECO:0000313" key="3">
    <source>
        <dbReference type="EMBL" id="SDT80919.1"/>
    </source>
</evidence>
<keyword evidence="4" id="KW-1185">Reference proteome</keyword>
<sequence length="82" mass="8535">MTDSSQPPNDSADPTPAPAPRKPRSGNWIFPIGGGVVGAYFLINGALGVRETQGNGVFALMMAGIVILLGVLGTAIYRSYRS</sequence>
<keyword evidence="2" id="KW-1133">Transmembrane helix</keyword>
<organism evidence="3 4">
    <name type="scientific">Actinoplanes derwentensis</name>
    <dbReference type="NCBI Taxonomy" id="113562"/>
    <lineage>
        <taxon>Bacteria</taxon>
        <taxon>Bacillati</taxon>
        <taxon>Actinomycetota</taxon>
        <taxon>Actinomycetes</taxon>
        <taxon>Micromonosporales</taxon>
        <taxon>Micromonosporaceae</taxon>
        <taxon>Actinoplanes</taxon>
    </lineage>
</organism>
<gene>
    <name evidence="3" type="ORF">SAMN04489716_9419</name>
</gene>
<dbReference type="Proteomes" id="UP000198688">
    <property type="component" value="Chromosome I"/>
</dbReference>
<dbReference type="OrthoDB" id="3298784at2"/>
<protein>
    <submittedName>
        <fullName evidence="3">Uncharacterized protein</fullName>
    </submittedName>
</protein>
<dbReference type="AlphaFoldDB" id="A0A1H2DEA8"/>
<dbReference type="EMBL" id="LT629758">
    <property type="protein sequence ID" value="SDT80919.1"/>
    <property type="molecule type" value="Genomic_DNA"/>
</dbReference>
<accession>A0A1H2DEA8</accession>
<keyword evidence="2" id="KW-0812">Transmembrane</keyword>
<evidence type="ECO:0000256" key="1">
    <source>
        <dbReference type="SAM" id="MobiDB-lite"/>
    </source>
</evidence>
<name>A0A1H2DEA8_9ACTN</name>
<evidence type="ECO:0000256" key="2">
    <source>
        <dbReference type="SAM" id="Phobius"/>
    </source>
</evidence>
<dbReference type="RefSeq" id="WP_092556022.1">
    <property type="nucleotide sequence ID" value="NZ_BOMJ01000018.1"/>
</dbReference>
<feature type="transmembrane region" description="Helical" evidence="2">
    <location>
        <begin position="28"/>
        <end position="49"/>
    </location>
</feature>
<proteinExistence type="predicted"/>
<evidence type="ECO:0000313" key="4">
    <source>
        <dbReference type="Proteomes" id="UP000198688"/>
    </source>
</evidence>
<keyword evidence="2" id="KW-0472">Membrane</keyword>
<feature type="region of interest" description="Disordered" evidence="1">
    <location>
        <begin position="1"/>
        <end position="25"/>
    </location>
</feature>
<feature type="transmembrane region" description="Helical" evidence="2">
    <location>
        <begin position="56"/>
        <end position="77"/>
    </location>
</feature>